<accession>A0A1G8S0P2</accession>
<feature type="region of interest" description="Disordered" evidence="1">
    <location>
        <begin position="1"/>
        <end position="23"/>
    </location>
</feature>
<feature type="transmembrane region" description="Helical" evidence="2">
    <location>
        <begin position="210"/>
        <end position="231"/>
    </location>
</feature>
<feature type="transmembrane region" description="Helical" evidence="2">
    <location>
        <begin position="32"/>
        <end position="54"/>
    </location>
</feature>
<gene>
    <name evidence="3" type="ORF">SAMN05444695_11954</name>
</gene>
<evidence type="ECO:0008006" key="5">
    <source>
        <dbReference type="Google" id="ProtNLM"/>
    </source>
</evidence>
<organism evidence="3 4">
    <name type="scientific">Rhodococcus triatomae</name>
    <dbReference type="NCBI Taxonomy" id="300028"/>
    <lineage>
        <taxon>Bacteria</taxon>
        <taxon>Bacillati</taxon>
        <taxon>Actinomycetota</taxon>
        <taxon>Actinomycetes</taxon>
        <taxon>Mycobacteriales</taxon>
        <taxon>Nocardiaceae</taxon>
        <taxon>Rhodococcus</taxon>
    </lineage>
</organism>
<dbReference type="OrthoDB" id="3217869at2"/>
<evidence type="ECO:0000313" key="3">
    <source>
        <dbReference type="EMBL" id="SDJ22742.1"/>
    </source>
</evidence>
<keyword evidence="2" id="KW-0812">Transmembrane</keyword>
<evidence type="ECO:0000256" key="2">
    <source>
        <dbReference type="SAM" id="Phobius"/>
    </source>
</evidence>
<keyword evidence="4" id="KW-1185">Reference proteome</keyword>
<feature type="compositionally biased region" description="Basic and acidic residues" evidence="1">
    <location>
        <begin position="13"/>
        <end position="23"/>
    </location>
</feature>
<feature type="transmembrane region" description="Helical" evidence="2">
    <location>
        <begin position="238"/>
        <end position="255"/>
    </location>
</feature>
<reference evidence="3 4" key="1">
    <citation type="submission" date="2016-10" db="EMBL/GenBank/DDBJ databases">
        <authorList>
            <person name="de Groot N.N."/>
        </authorList>
    </citation>
    <scope>NUCLEOTIDE SEQUENCE [LARGE SCALE GENOMIC DNA]</scope>
    <source>
        <strain evidence="3 4">DSM 44892</strain>
    </source>
</reference>
<proteinExistence type="predicted"/>
<protein>
    <recommendedName>
        <fullName evidence="5">DUF3533 domain-containing protein</fullName>
    </recommendedName>
</protein>
<evidence type="ECO:0000313" key="4">
    <source>
        <dbReference type="Proteomes" id="UP000183263"/>
    </source>
</evidence>
<dbReference type="AlphaFoldDB" id="A0A1G8S0P2"/>
<feature type="transmembrane region" description="Helical" evidence="2">
    <location>
        <begin position="261"/>
        <end position="278"/>
    </location>
</feature>
<name>A0A1G8S0P2_9NOCA</name>
<evidence type="ECO:0000256" key="1">
    <source>
        <dbReference type="SAM" id="MobiDB-lite"/>
    </source>
</evidence>
<keyword evidence="2" id="KW-1133">Transmembrane helix</keyword>
<feature type="transmembrane region" description="Helical" evidence="2">
    <location>
        <begin position="323"/>
        <end position="344"/>
    </location>
</feature>
<keyword evidence="2" id="KW-0472">Membrane</keyword>
<feature type="transmembrane region" description="Helical" evidence="2">
    <location>
        <begin position="175"/>
        <end position="198"/>
    </location>
</feature>
<sequence>MTAAGEQETANEQEAHPHERHDPVARYGVPKVMAALLIGVLALQLGFILSYVAAFHQPVPRDIAIAVVAGEGVPDDVVAEVAGQLDELDGNPLDTRVLPSTASARAQMHAREIQGAFVVGADGRDTLVVASAGGSSIAGALESVIAQVEASQGRQFDVRDEIPVGVHDNRGLSGFYLAIGWVVGGYLLAAAIGLFIGAPTSLAQAAAHTAALLVYSLVSGALGALITTHLLGTFAGHWFPLWVLGSGVVFATSVFTLGLRASLGIAAVPLAIAVFVILGNPSAGGAFGANVIPAFYATIGRWITPGAGTEGVRSVVYFGGTGLGQPALALAIYSAVGLSLLFGFTARRARRRRQLLR</sequence>
<dbReference type="Proteomes" id="UP000183263">
    <property type="component" value="Unassembled WGS sequence"/>
</dbReference>
<dbReference type="EMBL" id="FNDN01000019">
    <property type="protein sequence ID" value="SDJ22742.1"/>
    <property type="molecule type" value="Genomic_DNA"/>
</dbReference>